<evidence type="ECO:0000313" key="3">
    <source>
        <dbReference type="Proteomes" id="UP000467637"/>
    </source>
</evidence>
<protein>
    <submittedName>
        <fullName evidence="2">Glycosyltransferase</fullName>
    </submittedName>
</protein>
<dbReference type="InterPro" id="IPR019734">
    <property type="entry name" value="TPR_rpt"/>
</dbReference>
<sequence length="544" mass="62031">MAKNTISLCMIVKNEEAHLRRCLDSIKNTVDEIIIVDTGSTDNTVQIAKSYKAKVITIPWQSNFASARNAGLSLATGSWILILDADEELDENHRKELKICAEHHEFEGFFLQIHNHNGNSIHSPVSTINPILRMFRNDPDHRFRGKIHEQIAYSIVERNPNSALHITNIIIHHYGYEEQLVIQKDKIRRNLDLLMQSLQDEPNDPFHHYNIAVEHMRVNNYESALPYLQTSLSLVNHEVSYAHLLYKYKARCLFALGRQLEAIQACESGIQLFPDYPDLFHIKAIVHSSIGEKTLAKEAFLQAIQIGIAPMQYHTDSGIGTFLSTYGLGQVYEEMGEDNHAIHWYAETVRHNSQLSKPLQRIFRLLKSIGSESILPVLLSEKFSIKAPEAVLKVVNLLIEESCYTTALSLLTKLDDEAHRQVKDEKIKICRLLSGQIHKNIRYWIGLDEPEIESSTMEGNTNDQFELAVKSAYYNGHQGKALKLLENWPPSIVTDLKEVQDDGYRRSRLWAALANAKIGVPDKQSPHYMLLRLAKLSLPLSRGY</sequence>
<dbReference type="InterPro" id="IPR029044">
    <property type="entry name" value="Nucleotide-diphossugar_trans"/>
</dbReference>
<comment type="caution">
    <text evidence="2">The sequence shown here is derived from an EMBL/GenBank/DDBJ whole genome shotgun (WGS) entry which is preliminary data.</text>
</comment>
<name>A0ABW9UL18_9BACL</name>
<evidence type="ECO:0000259" key="1">
    <source>
        <dbReference type="Pfam" id="PF00535"/>
    </source>
</evidence>
<dbReference type="PANTHER" id="PTHR43630">
    <property type="entry name" value="POLY-BETA-1,6-N-ACETYL-D-GLUCOSAMINE SYNTHASE"/>
    <property type="match status" value="1"/>
</dbReference>
<dbReference type="Pfam" id="PF00535">
    <property type="entry name" value="Glycos_transf_2"/>
    <property type="match status" value="1"/>
</dbReference>
<dbReference type="Gene3D" id="1.25.40.10">
    <property type="entry name" value="Tetratricopeptide repeat domain"/>
    <property type="match status" value="1"/>
</dbReference>
<proteinExistence type="predicted"/>
<dbReference type="SUPFAM" id="SSF48452">
    <property type="entry name" value="TPR-like"/>
    <property type="match status" value="1"/>
</dbReference>
<accession>A0ABW9UL18</accession>
<keyword evidence="3" id="KW-1185">Reference proteome</keyword>
<dbReference type="PANTHER" id="PTHR43630:SF2">
    <property type="entry name" value="GLYCOSYLTRANSFERASE"/>
    <property type="match status" value="1"/>
</dbReference>
<organism evidence="2 3">
    <name type="scientific">Paenibacillus anseongense</name>
    <dbReference type="NCBI Taxonomy" id="2682845"/>
    <lineage>
        <taxon>Bacteria</taxon>
        <taxon>Bacillati</taxon>
        <taxon>Bacillota</taxon>
        <taxon>Bacilli</taxon>
        <taxon>Bacillales</taxon>
        <taxon>Paenibacillaceae</taxon>
        <taxon>Paenibacillus</taxon>
    </lineage>
</organism>
<gene>
    <name evidence="2" type="ORF">GON05_32990</name>
</gene>
<feature type="domain" description="Glycosyltransferase 2-like" evidence="1">
    <location>
        <begin position="7"/>
        <end position="137"/>
    </location>
</feature>
<dbReference type="Proteomes" id="UP000467637">
    <property type="component" value="Unassembled WGS sequence"/>
</dbReference>
<evidence type="ECO:0000313" key="2">
    <source>
        <dbReference type="EMBL" id="MVQ39418.1"/>
    </source>
</evidence>
<dbReference type="EMBL" id="WSEM01000034">
    <property type="protein sequence ID" value="MVQ39418.1"/>
    <property type="molecule type" value="Genomic_DNA"/>
</dbReference>
<dbReference type="Gene3D" id="3.90.550.10">
    <property type="entry name" value="Spore Coat Polysaccharide Biosynthesis Protein SpsA, Chain A"/>
    <property type="match status" value="1"/>
</dbReference>
<dbReference type="SUPFAM" id="SSF53448">
    <property type="entry name" value="Nucleotide-diphospho-sugar transferases"/>
    <property type="match status" value="1"/>
</dbReference>
<dbReference type="InterPro" id="IPR011990">
    <property type="entry name" value="TPR-like_helical_dom_sf"/>
</dbReference>
<dbReference type="InterPro" id="IPR001173">
    <property type="entry name" value="Glyco_trans_2-like"/>
</dbReference>
<dbReference type="SMART" id="SM00028">
    <property type="entry name" value="TPR"/>
    <property type="match status" value="4"/>
</dbReference>
<dbReference type="CDD" id="cd02511">
    <property type="entry name" value="Beta4Glucosyltransferase"/>
    <property type="match status" value="1"/>
</dbReference>
<dbReference type="RefSeq" id="WP_157325494.1">
    <property type="nucleotide sequence ID" value="NZ_WSEM01000034.1"/>
</dbReference>
<reference evidence="2 3" key="1">
    <citation type="submission" date="2019-12" db="EMBL/GenBank/DDBJ databases">
        <authorList>
            <person name="Huq M.A."/>
        </authorList>
    </citation>
    <scope>NUCLEOTIDE SEQUENCE [LARGE SCALE GENOMIC DNA]</scope>
    <source>
        <strain evidence="2 3">MAH-34</strain>
    </source>
</reference>